<sequence length="217" mass="23969">MAEIFSFPEGIAPQTQDPEAQLPPRPRGVPDEVWRAVESVRAMRRLPGVRYREIPVPSTLADYGIGVALGIGADDASRTFSRPYSEENASGWIMLLYSRRPREEWGGRWRCVCFARMPLDSSENDGLAPSMYWEDMCDYLCDVEPDSVAGTVSVTQNTAFGSQGADTFAGCEIRVSYTPSIPPAHGFEPGGCVEAWAEFLKSTVRGEGESRVERTYA</sequence>
<dbReference type="EMBL" id="JGZC01000005">
    <property type="protein sequence ID" value="KFI70787.1"/>
    <property type="molecule type" value="Genomic_DNA"/>
</dbReference>
<dbReference type="STRING" id="78345.BMERY_0216"/>
<dbReference type="RefSeq" id="WP_033522938.1">
    <property type="nucleotide sequence ID" value="NZ_CADAXU010000013.1"/>
</dbReference>
<gene>
    <name evidence="2" type="ORF">BMERY_0216</name>
</gene>
<accession>A0A087BID7</accession>
<dbReference type="Pfam" id="PF11452">
    <property type="entry name" value="DUF3000"/>
    <property type="match status" value="1"/>
</dbReference>
<dbReference type="Proteomes" id="UP000029060">
    <property type="component" value="Unassembled WGS sequence"/>
</dbReference>
<dbReference type="eggNOG" id="ENOG5031Y2Q">
    <property type="taxonomic scope" value="Bacteria"/>
</dbReference>
<proteinExistence type="predicted"/>
<dbReference type="OrthoDB" id="3210980at2"/>
<organism evidence="2 3">
    <name type="scientific">Bifidobacterium merycicum</name>
    <dbReference type="NCBI Taxonomy" id="78345"/>
    <lineage>
        <taxon>Bacteria</taxon>
        <taxon>Bacillati</taxon>
        <taxon>Actinomycetota</taxon>
        <taxon>Actinomycetes</taxon>
        <taxon>Bifidobacteriales</taxon>
        <taxon>Bifidobacteriaceae</taxon>
        <taxon>Bifidobacterium</taxon>
    </lineage>
</organism>
<evidence type="ECO:0000256" key="1">
    <source>
        <dbReference type="SAM" id="MobiDB-lite"/>
    </source>
</evidence>
<protein>
    <submittedName>
        <fullName evidence="2">Major facilitator superfamily permease</fullName>
    </submittedName>
</protein>
<keyword evidence="3" id="KW-1185">Reference proteome</keyword>
<feature type="region of interest" description="Disordered" evidence="1">
    <location>
        <begin position="1"/>
        <end position="28"/>
    </location>
</feature>
<evidence type="ECO:0000313" key="2">
    <source>
        <dbReference type="EMBL" id="KFI70787.1"/>
    </source>
</evidence>
<evidence type="ECO:0000313" key="3">
    <source>
        <dbReference type="Proteomes" id="UP000029060"/>
    </source>
</evidence>
<dbReference type="InterPro" id="IPR021555">
    <property type="entry name" value="DUF3000"/>
</dbReference>
<comment type="caution">
    <text evidence="2">The sequence shown here is derived from an EMBL/GenBank/DDBJ whole genome shotgun (WGS) entry which is preliminary data.</text>
</comment>
<dbReference type="AlphaFoldDB" id="A0A087BID7"/>
<name>A0A087BID7_9BIFI</name>
<reference evidence="2 3" key="1">
    <citation type="submission" date="2014-03" db="EMBL/GenBank/DDBJ databases">
        <title>Genomics of Bifidobacteria.</title>
        <authorList>
            <person name="Ventura M."/>
            <person name="Milani C."/>
            <person name="Lugli G.A."/>
        </authorList>
    </citation>
    <scope>NUCLEOTIDE SEQUENCE [LARGE SCALE GENOMIC DNA]</scope>
    <source>
        <strain evidence="2 3">LMG 11341</strain>
    </source>
</reference>